<evidence type="ECO:0000256" key="2">
    <source>
        <dbReference type="ARBA" id="ARBA00004651"/>
    </source>
</evidence>
<comment type="caution">
    <text evidence="21">The sequence shown here is derived from an EMBL/GenBank/DDBJ whole genome shotgun (WGS) entry which is preliminary data.</text>
</comment>
<dbReference type="Gene3D" id="6.10.340.10">
    <property type="match status" value="1"/>
</dbReference>
<evidence type="ECO:0000256" key="8">
    <source>
        <dbReference type="ARBA" id="ARBA00022741"/>
    </source>
</evidence>
<keyword evidence="6" id="KW-0808">Transferase</keyword>
<dbReference type="Pfam" id="PF00512">
    <property type="entry name" value="HisKA"/>
    <property type="match status" value="1"/>
</dbReference>
<dbReference type="InterPro" id="IPR036097">
    <property type="entry name" value="HisK_dim/P_sf"/>
</dbReference>
<dbReference type="SMART" id="SM00388">
    <property type="entry name" value="HisKA"/>
    <property type="match status" value="1"/>
</dbReference>
<evidence type="ECO:0000256" key="5">
    <source>
        <dbReference type="ARBA" id="ARBA00022553"/>
    </source>
</evidence>
<gene>
    <name evidence="21" type="ORF">SNE35_18505</name>
</gene>
<evidence type="ECO:0000256" key="7">
    <source>
        <dbReference type="ARBA" id="ARBA00022692"/>
    </source>
</evidence>
<reference evidence="21 22" key="1">
    <citation type="submission" date="2023-11" db="EMBL/GenBank/DDBJ databases">
        <title>Paucibacter sp. nov., isolated from fresh soil in Korea.</title>
        <authorList>
            <person name="Le N.T.T."/>
        </authorList>
    </citation>
    <scope>NUCLEOTIDE SEQUENCE [LARGE SCALE GENOMIC DNA]</scope>
    <source>
        <strain evidence="21 22">R3-3</strain>
    </source>
</reference>
<dbReference type="PROSITE" id="PS50885">
    <property type="entry name" value="HAMP"/>
    <property type="match status" value="1"/>
</dbReference>
<feature type="domain" description="HPt" evidence="20">
    <location>
        <begin position="668"/>
        <end position="760"/>
    </location>
</feature>
<dbReference type="GO" id="GO:0005524">
    <property type="term" value="F:ATP binding"/>
    <property type="evidence" value="ECO:0007669"/>
    <property type="project" value="UniProtKB-KW"/>
</dbReference>
<keyword evidence="22" id="KW-1185">Reference proteome</keyword>
<dbReference type="RefSeq" id="WP_320424447.1">
    <property type="nucleotide sequence ID" value="NZ_JAXCLA010000006.1"/>
</dbReference>
<dbReference type="InterPro" id="IPR003660">
    <property type="entry name" value="HAMP_dom"/>
</dbReference>
<name>A0ABU5DJP7_9BURK</name>
<dbReference type="Gene3D" id="1.10.287.130">
    <property type="match status" value="1"/>
</dbReference>
<dbReference type="SMART" id="SM00387">
    <property type="entry name" value="HATPase_c"/>
    <property type="match status" value="1"/>
</dbReference>
<proteinExistence type="predicted"/>
<evidence type="ECO:0000256" key="3">
    <source>
        <dbReference type="ARBA" id="ARBA00012438"/>
    </source>
</evidence>
<feature type="modified residue" description="Phosphohistidine" evidence="14">
    <location>
        <position position="707"/>
    </location>
</feature>
<keyword evidence="11 16" id="KW-1133">Transmembrane helix</keyword>
<dbReference type="Gene3D" id="3.30.565.10">
    <property type="entry name" value="Histidine kinase-like ATPase, C-terminal domain"/>
    <property type="match status" value="1"/>
</dbReference>
<dbReference type="Gene3D" id="3.40.50.2300">
    <property type="match status" value="1"/>
</dbReference>
<dbReference type="PROSITE" id="PS50109">
    <property type="entry name" value="HIS_KIN"/>
    <property type="match status" value="1"/>
</dbReference>
<evidence type="ECO:0000313" key="21">
    <source>
        <dbReference type="EMBL" id="MDY0746511.1"/>
    </source>
</evidence>
<dbReference type="Proteomes" id="UP001285263">
    <property type="component" value="Unassembled WGS sequence"/>
</dbReference>
<dbReference type="SUPFAM" id="SSF55874">
    <property type="entry name" value="ATPase domain of HSP90 chaperone/DNA topoisomerase II/histidine kinase"/>
    <property type="match status" value="1"/>
</dbReference>
<accession>A0ABU5DJP7</accession>
<evidence type="ECO:0000256" key="4">
    <source>
        <dbReference type="ARBA" id="ARBA00022475"/>
    </source>
</evidence>
<dbReference type="PROSITE" id="PS50894">
    <property type="entry name" value="HPT"/>
    <property type="match status" value="1"/>
</dbReference>
<keyword evidence="4" id="KW-1003">Cell membrane</keyword>
<dbReference type="InterPro" id="IPR003661">
    <property type="entry name" value="HisK_dim/P_dom"/>
</dbReference>
<feature type="transmembrane region" description="Helical" evidence="16">
    <location>
        <begin position="151"/>
        <end position="173"/>
    </location>
</feature>
<evidence type="ECO:0000259" key="17">
    <source>
        <dbReference type="PROSITE" id="PS50109"/>
    </source>
</evidence>
<dbReference type="Pfam" id="PF00072">
    <property type="entry name" value="Response_reg"/>
    <property type="match status" value="1"/>
</dbReference>
<evidence type="ECO:0000256" key="1">
    <source>
        <dbReference type="ARBA" id="ARBA00000085"/>
    </source>
</evidence>
<dbReference type="SUPFAM" id="SSF47226">
    <property type="entry name" value="Histidine-containing phosphotransfer domain, HPT domain"/>
    <property type="match status" value="1"/>
</dbReference>
<dbReference type="InterPro" id="IPR008207">
    <property type="entry name" value="Sig_transdc_His_kin_Hpt_dom"/>
</dbReference>
<dbReference type="CDD" id="cd00082">
    <property type="entry name" value="HisKA"/>
    <property type="match status" value="1"/>
</dbReference>
<evidence type="ECO:0000259" key="19">
    <source>
        <dbReference type="PROSITE" id="PS50885"/>
    </source>
</evidence>
<feature type="transmembrane region" description="Helical" evidence="16">
    <location>
        <begin position="12"/>
        <end position="31"/>
    </location>
</feature>
<sequence>MRWRSIGLRLNTVFIALISTALAAFGWLSFIDSKDRLQTQLASHLRNVEERLSTSLTEPMWHMDRESVQQIIQAEIEAPVVRIVVRQSGKDLIYALSDSEAPPEPPQEQITRKFTVRFANSGQILNLADVEIVASRAGFIEDLQRLFIRRAVGISILIAILALALSYTLYSLLLKPMRILQKALEGAAQEGGERTLAALAAARDDELGDLVLGFNKIAQRLSTDLARRKEAEQQSRLAYEQQQVLVSALEQSMNEAKEASRAKSSFLANMSHEIRTPMNAILGLSQLMRQSDLDLKQSQYLGKIHQAGQHLLGIINEILDFSKIEAGKLKIEQTDLDLDGVLENVSALISGKAQAKGLELVFDVANDVPRQLVGDSLRLGQVLINYANNAVKFTEWGKISILVRVEKQWGDTAVLRFSVQDTGIGLSPEQIARLFQSFEQADTSTTRKFGGTGLGLAICKRLAALMGGVVGVSSELGRGSTFWFTAELRTRRSPSRKQFLGPEAQSISRERLQGQRVLLVEDNEINQEVAKGLLSSFGVQVDIASNGLEALSQVRSAQYAIVFMDMQMPVMDGITAATEIRKIRSLAGMPIIAMTANVRAEDRERCLQAGMVDFVAKPIDSADLLRALLRWTGVNSVPEPATPTDTAGELQIPGLNSSQGLSRVLGRMDLYITLLRKFSENYREEIVNHIDTAIAKGDFPSAERLAHTIKGVAGNIGADEVSRAASELESALRHDEQNLGEKLTALRRVLVPLISALDQYFSESAHPDDRLAHRNESQADVEEAFKRLKQLVEDDDPFASSWMVEQKSQLDKALGVRYDQLKEALDDFDYETAEDILKSAY</sequence>
<dbReference type="InterPro" id="IPR001789">
    <property type="entry name" value="Sig_transdc_resp-reg_receiver"/>
</dbReference>
<keyword evidence="10 21" id="KW-0067">ATP-binding</keyword>
<evidence type="ECO:0000259" key="20">
    <source>
        <dbReference type="PROSITE" id="PS50894"/>
    </source>
</evidence>
<dbReference type="InterPro" id="IPR036890">
    <property type="entry name" value="HATPase_C_sf"/>
</dbReference>
<dbReference type="Pfam" id="PF02518">
    <property type="entry name" value="HATPase_c"/>
    <property type="match status" value="1"/>
</dbReference>
<organism evidence="21 22">
    <name type="scientific">Roseateles agri</name>
    <dbReference type="NCBI Taxonomy" id="3098619"/>
    <lineage>
        <taxon>Bacteria</taxon>
        <taxon>Pseudomonadati</taxon>
        <taxon>Pseudomonadota</taxon>
        <taxon>Betaproteobacteria</taxon>
        <taxon>Burkholderiales</taxon>
        <taxon>Sphaerotilaceae</taxon>
        <taxon>Roseateles</taxon>
    </lineage>
</organism>
<dbReference type="Pfam" id="PF01627">
    <property type="entry name" value="Hpt"/>
    <property type="match status" value="1"/>
</dbReference>
<evidence type="ECO:0000256" key="16">
    <source>
        <dbReference type="SAM" id="Phobius"/>
    </source>
</evidence>
<dbReference type="CDD" id="cd17546">
    <property type="entry name" value="REC_hyHK_CKI1_RcsC-like"/>
    <property type="match status" value="1"/>
</dbReference>
<dbReference type="CDD" id="cd00088">
    <property type="entry name" value="HPT"/>
    <property type="match status" value="1"/>
</dbReference>
<keyword evidence="13 16" id="KW-0472">Membrane</keyword>
<feature type="modified residue" description="4-aspartylphosphate" evidence="15">
    <location>
        <position position="565"/>
    </location>
</feature>
<evidence type="ECO:0000256" key="15">
    <source>
        <dbReference type="PROSITE-ProRule" id="PRU00169"/>
    </source>
</evidence>
<keyword evidence="12" id="KW-0902">Two-component regulatory system</keyword>
<keyword evidence="7 16" id="KW-0812">Transmembrane</keyword>
<evidence type="ECO:0000256" key="13">
    <source>
        <dbReference type="ARBA" id="ARBA00023136"/>
    </source>
</evidence>
<dbReference type="EMBL" id="JAXCLA010000006">
    <property type="protein sequence ID" value="MDY0746511.1"/>
    <property type="molecule type" value="Genomic_DNA"/>
</dbReference>
<dbReference type="SUPFAM" id="SSF47384">
    <property type="entry name" value="Homodimeric domain of signal transducing histidine kinase"/>
    <property type="match status" value="1"/>
</dbReference>
<dbReference type="SMART" id="SM00073">
    <property type="entry name" value="HPT"/>
    <property type="match status" value="1"/>
</dbReference>
<protein>
    <recommendedName>
        <fullName evidence="3">histidine kinase</fullName>
        <ecNumber evidence="3">2.7.13.3</ecNumber>
    </recommendedName>
</protein>
<dbReference type="EC" id="2.7.13.3" evidence="3"/>
<keyword evidence="9" id="KW-0418">Kinase</keyword>
<evidence type="ECO:0000259" key="18">
    <source>
        <dbReference type="PROSITE" id="PS50110"/>
    </source>
</evidence>
<evidence type="ECO:0000256" key="9">
    <source>
        <dbReference type="ARBA" id="ARBA00022777"/>
    </source>
</evidence>
<dbReference type="InterPro" id="IPR003594">
    <property type="entry name" value="HATPase_dom"/>
</dbReference>
<dbReference type="InterPro" id="IPR011006">
    <property type="entry name" value="CheY-like_superfamily"/>
</dbReference>
<evidence type="ECO:0000256" key="11">
    <source>
        <dbReference type="ARBA" id="ARBA00022989"/>
    </source>
</evidence>
<dbReference type="PANTHER" id="PTHR45339">
    <property type="entry name" value="HYBRID SIGNAL TRANSDUCTION HISTIDINE KINASE J"/>
    <property type="match status" value="1"/>
</dbReference>
<keyword evidence="5 15" id="KW-0597">Phosphoprotein</keyword>
<feature type="domain" description="Histidine kinase" evidence="17">
    <location>
        <begin position="269"/>
        <end position="490"/>
    </location>
</feature>
<feature type="domain" description="Response regulatory" evidence="18">
    <location>
        <begin position="516"/>
        <end position="632"/>
    </location>
</feature>
<comment type="subcellular location">
    <subcellularLocation>
        <location evidence="2">Cell membrane</location>
        <topology evidence="2">Multi-pass membrane protein</topology>
    </subcellularLocation>
</comment>
<evidence type="ECO:0000256" key="12">
    <source>
        <dbReference type="ARBA" id="ARBA00023012"/>
    </source>
</evidence>
<evidence type="ECO:0000313" key="22">
    <source>
        <dbReference type="Proteomes" id="UP001285263"/>
    </source>
</evidence>
<feature type="domain" description="HAMP" evidence="19">
    <location>
        <begin position="171"/>
        <end position="226"/>
    </location>
</feature>
<dbReference type="InterPro" id="IPR036641">
    <property type="entry name" value="HPT_dom_sf"/>
</dbReference>
<dbReference type="Gene3D" id="1.20.120.160">
    <property type="entry name" value="HPT domain"/>
    <property type="match status" value="1"/>
</dbReference>
<keyword evidence="8" id="KW-0547">Nucleotide-binding</keyword>
<dbReference type="CDD" id="cd16922">
    <property type="entry name" value="HATPase_EvgS-ArcB-TorS-like"/>
    <property type="match status" value="1"/>
</dbReference>
<dbReference type="SUPFAM" id="SSF52172">
    <property type="entry name" value="CheY-like"/>
    <property type="match status" value="1"/>
</dbReference>
<dbReference type="PRINTS" id="PR00344">
    <property type="entry name" value="BCTRLSENSOR"/>
</dbReference>
<dbReference type="PANTHER" id="PTHR45339:SF1">
    <property type="entry name" value="HYBRID SIGNAL TRANSDUCTION HISTIDINE KINASE J"/>
    <property type="match status" value="1"/>
</dbReference>
<evidence type="ECO:0000256" key="6">
    <source>
        <dbReference type="ARBA" id="ARBA00022679"/>
    </source>
</evidence>
<dbReference type="PROSITE" id="PS50110">
    <property type="entry name" value="RESPONSE_REGULATORY"/>
    <property type="match status" value="1"/>
</dbReference>
<dbReference type="InterPro" id="IPR004358">
    <property type="entry name" value="Sig_transdc_His_kin-like_C"/>
</dbReference>
<dbReference type="SMART" id="SM00448">
    <property type="entry name" value="REC"/>
    <property type="match status" value="1"/>
</dbReference>
<evidence type="ECO:0000256" key="10">
    <source>
        <dbReference type="ARBA" id="ARBA00022840"/>
    </source>
</evidence>
<comment type="catalytic activity">
    <reaction evidence="1">
        <text>ATP + protein L-histidine = ADP + protein N-phospho-L-histidine.</text>
        <dbReference type="EC" id="2.7.13.3"/>
    </reaction>
</comment>
<evidence type="ECO:0000256" key="14">
    <source>
        <dbReference type="PROSITE-ProRule" id="PRU00110"/>
    </source>
</evidence>
<dbReference type="InterPro" id="IPR005467">
    <property type="entry name" value="His_kinase_dom"/>
</dbReference>